<dbReference type="InterPro" id="IPR052945">
    <property type="entry name" value="Mitotic_Regulator"/>
</dbReference>
<dbReference type="PANTHER" id="PTHR43628">
    <property type="entry name" value="ACTIVATOR OF C KINASE PROTEIN 1-RELATED"/>
    <property type="match status" value="1"/>
</dbReference>
<dbReference type="RefSeq" id="WP_073154668.1">
    <property type="nucleotide sequence ID" value="NZ_FQVL01000005.1"/>
</dbReference>
<dbReference type="SUPFAM" id="SSF81901">
    <property type="entry name" value="HCP-like"/>
    <property type="match status" value="2"/>
</dbReference>
<dbReference type="InterPro" id="IPR011990">
    <property type="entry name" value="TPR-like_helical_dom_sf"/>
</dbReference>
<dbReference type="EMBL" id="FQVL01000005">
    <property type="protein sequence ID" value="SHE93794.1"/>
    <property type="molecule type" value="Genomic_DNA"/>
</dbReference>
<reference evidence="1 2" key="1">
    <citation type="submission" date="2016-11" db="EMBL/GenBank/DDBJ databases">
        <authorList>
            <person name="Jaros S."/>
            <person name="Januszkiewicz K."/>
            <person name="Wedrychowicz H."/>
        </authorList>
    </citation>
    <scope>NUCLEOTIDE SEQUENCE [LARGE SCALE GENOMIC DNA]</scope>
    <source>
        <strain evidence="1 2">DSM 44666</strain>
    </source>
</reference>
<protein>
    <submittedName>
        <fullName evidence="1">TPR repeat</fullName>
    </submittedName>
</protein>
<dbReference type="Pfam" id="PF08238">
    <property type="entry name" value="Sel1"/>
    <property type="match status" value="9"/>
</dbReference>
<sequence>MDVKTSPFLEELILFFYDDQKSKESQIGEKLLEKIATRYSILDVFDRHDESQGKREVRIKEIVQRAADLKYRHTIFQIGKRLINGNDLKHNEREGIMWLEIAAEAGLQNASFELGRCLIDGKGVKQDIQKGEYWLRVAAKAGYKDAVLDLGKRLLTGKGLSKNEKEGFLWLEKGATAGHSELQLELSKQLERVITESKDKMNHKERGRLYRVVSQWAAEEISKISHPICAEILKEESKQPATFITEEKTVYGEQDRQMYQLGYRLAESNQQDIKAWMDAQAKMGQTSQTMDQQIGEKIETKTGNQDWEDQFQLSRKLLTGVGMQKNRPLGRKLLEEAAEAGHQNAIFELSRRLIEGNGIPRNVKQGLRWLEQAAKSGMAFACLELGKRLLDGKGVPKDRKQGRKWLEQAARDGVKDAYLELSKRLIAGKGVRQDVQQAKKWLELGATAGYKDIMFKLGKMLISGDGLKKKSREGEKWLRKLAHVGDVQAMYELGKHFMKHPFDLSRVNEGKNLLEKASKAGYQPAMLEWGKQLIIGSRFIRRSFLGRQWLEKVTSIQNPEIERSLRKSYHEPLQIKETLHPSCDVLSIYEQLANPFIRQSIIERLTNPYQVRRFRYLQDSTFHCKKEILSLLYKQKTSPIVEERVTDTEHPFKVLLTDHALERWNERVGPILTMKDLRPLLQILVEANRMDIFASRLGVIDHDIVFAYRLERKNRLVITTFFGRISLKPGMMDAEDVKWSITKYRDHISLKVDADMIKQQSLPILPKEIVQLQSERGVVYIFLEYEYIEDQQPKTLIHLSEVSKNRIWKKIDPFLIDPHKEEILDRSLVRFLFNKGYEEYAMTYLAFHQSTEWFLK</sequence>
<gene>
    <name evidence="1" type="ORF">SAMN05444392_10541</name>
</gene>
<dbReference type="PANTHER" id="PTHR43628:SF1">
    <property type="entry name" value="CHITIN SYNTHASE REGULATORY FACTOR 2-RELATED"/>
    <property type="match status" value="1"/>
</dbReference>
<keyword evidence="2" id="KW-1185">Reference proteome</keyword>
<dbReference type="AlphaFoldDB" id="A0A1M4XJS2"/>
<name>A0A1M4XJS2_9BACL</name>
<evidence type="ECO:0000313" key="2">
    <source>
        <dbReference type="Proteomes" id="UP000184476"/>
    </source>
</evidence>
<accession>A0A1M4XJS2</accession>
<proteinExistence type="predicted"/>
<dbReference type="OrthoDB" id="2795636at2"/>
<dbReference type="STRING" id="112248.SAMN05444392_10541"/>
<evidence type="ECO:0000313" key="1">
    <source>
        <dbReference type="EMBL" id="SHE93794.1"/>
    </source>
</evidence>
<dbReference type="Gene3D" id="1.25.40.10">
    <property type="entry name" value="Tetratricopeptide repeat domain"/>
    <property type="match status" value="2"/>
</dbReference>
<dbReference type="SMART" id="SM00671">
    <property type="entry name" value="SEL1"/>
    <property type="match status" value="9"/>
</dbReference>
<dbReference type="InterPro" id="IPR006597">
    <property type="entry name" value="Sel1-like"/>
</dbReference>
<dbReference type="Proteomes" id="UP000184476">
    <property type="component" value="Unassembled WGS sequence"/>
</dbReference>
<organism evidence="1 2">
    <name type="scientific">Seinonella peptonophila</name>
    <dbReference type="NCBI Taxonomy" id="112248"/>
    <lineage>
        <taxon>Bacteria</taxon>
        <taxon>Bacillati</taxon>
        <taxon>Bacillota</taxon>
        <taxon>Bacilli</taxon>
        <taxon>Bacillales</taxon>
        <taxon>Thermoactinomycetaceae</taxon>
        <taxon>Seinonella</taxon>
    </lineage>
</organism>